<protein>
    <submittedName>
        <fullName evidence="1">Alpha-D-ribose 1-methylphosphonate 5-triphosphate synthase subunit PhnG</fullName>
        <ecNumber evidence="1">2.7.8.37</ecNumber>
    </submittedName>
</protein>
<organism evidence="1 2">
    <name type="scientific">Pseudosulfitobacter pseudonitzschiae</name>
    <dbReference type="NCBI Taxonomy" id="1402135"/>
    <lineage>
        <taxon>Bacteria</taxon>
        <taxon>Pseudomonadati</taxon>
        <taxon>Pseudomonadota</taxon>
        <taxon>Alphaproteobacteria</taxon>
        <taxon>Rhodobacterales</taxon>
        <taxon>Roseobacteraceae</taxon>
        <taxon>Pseudosulfitobacter</taxon>
    </lineage>
</organism>
<dbReference type="AlphaFoldDB" id="A0A221JXL6"/>
<dbReference type="GO" id="GO:0019634">
    <property type="term" value="P:organic phosphonate metabolic process"/>
    <property type="evidence" value="ECO:0007669"/>
    <property type="project" value="InterPro"/>
</dbReference>
<dbReference type="OrthoDB" id="530475at2"/>
<dbReference type="RefSeq" id="WP_089419444.1">
    <property type="nucleotide sequence ID" value="NZ_CP022415.1"/>
</dbReference>
<dbReference type="GO" id="GO:0061693">
    <property type="term" value="F:alpha-D-ribose 1-methylphosphonate 5-triphosphate synthase activity"/>
    <property type="evidence" value="ECO:0007669"/>
    <property type="project" value="UniProtKB-EC"/>
</dbReference>
<gene>
    <name evidence="1" type="primary">phnG</name>
    <name evidence="1" type="ORF">SULPSESMR1_00536</name>
</gene>
<proteinExistence type="predicted"/>
<evidence type="ECO:0000313" key="2">
    <source>
        <dbReference type="Proteomes" id="UP000199754"/>
    </source>
</evidence>
<evidence type="ECO:0000313" key="1">
    <source>
        <dbReference type="EMBL" id="ASM71370.1"/>
    </source>
</evidence>
<dbReference type="NCBIfam" id="TIGR03293">
    <property type="entry name" value="PhnG_redo"/>
    <property type="match status" value="1"/>
</dbReference>
<accession>A0A221JXL6</accession>
<dbReference type="InterPro" id="IPR009609">
    <property type="entry name" value="Phosphonate_metab_PhnG"/>
</dbReference>
<dbReference type="Pfam" id="PF06754">
    <property type="entry name" value="PhnG"/>
    <property type="match status" value="1"/>
</dbReference>
<keyword evidence="1" id="KW-0808">Transferase</keyword>
<dbReference type="EMBL" id="CP022415">
    <property type="protein sequence ID" value="ASM71370.1"/>
    <property type="molecule type" value="Genomic_DNA"/>
</dbReference>
<keyword evidence="2" id="KW-1185">Reference proteome</keyword>
<reference evidence="1 2" key="1">
    <citation type="submission" date="2017-07" db="EMBL/GenBank/DDBJ databases">
        <title>Genome Sequence of Sulfitobacter pseudonitzschiae Strain SMR1 Isolated from a culture of the Diatom Skeletonema marinoi.</title>
        <authorList>
            <person name="Topel M."/>
            <person name="Pinder M.I.M."/>
            <person name="Johansson O.N."/>
            <person name="Kourtchenko O."/>
            <person name="Godhe A."/>
            <person name="Clarke A.K."/>
        </authorList>
    </citation>
    <scope>NUCLEOTIDE SEQUENCE [LARGE SCALE GENOMIC DNA]</scope>
    <source>
        <strain evidence="1 2">SMR1</strain>
    </source>
</reference>
<dbReference type="KEGG" id="spse:SULPSESMR1_00536"/>
<name>A0A221JXL6_9RHOB</name>
<dbReference type="Proteomes" id="UP000199754">
    <property type="component" value="Chromosome"/>
</dbReference>
<dbReference type="GO" id="GO:0015716">
    <property type="term" value="P:organic phosphonate transport"/>
    <property type="evidence" value="ECO:0007669"/>
    <property type="project" value="InterPro"/>
</dbReference>
<sequence>MNETIDPNAARKAWLGLLARCRAADLDALWTGAALAPEHSVLRTPEVGSVMVRGRAGAVGSAFNLGEMTVTRASVRLASGEDGHGYVQGRDKVKATRAALIDALMQTGQADEVRAAVLTPLQDRMDKARATRSAKAAATKVDFFTMVRGED</sequence>
<dbReference type="EC" id="2.7.8.37" evidence="1"/>
<dbReference type="STRING" id="1402135.SAMN05444149_103654"/>